<dbReference type="Gramene" id="rna-AYBTSS11_LOCUS1144">
    <property type="protein sequence ID" value="CAJ1820980.1"/>
    <property type="gene ID" value="gene-AYBTSS11_LOCUS1144"/>
</dbReference>
<proteinExistence type="predicted"/>
<sequence length="88" mass="9869">MVVRHVAEVDVGVDGIFLCGINIKARYLGIDKVTWHFALLRQMNGLPSTITGLVQYFRRLIIWVTGKTATEQNQNIITREPSASSEIP</sequence>
<name>A0AA86V8X8_9FABA</name>
<accession>A0AA86V8X8</accession>
<keyword evidence="2" id="KW-1185">Reference proteome</keyword>
<organism evidence="1 2">
    <name type="scientific">Sphenostylis stenocarpa</name>
    <dbReference type="NCBI Taxonomy" id="92480"/>
    <lineage>
        <taxon>Eukaryota</taxon>
        <taxon>Viridiplantae</taxon>
        <taxon>Streptophyta</taxon>
        <taxon>Embryophyta</taxon>
        <taxon>Tracheophyta</taxon>
        <taxon>Spermatophyta</taxon>
        <taxon>Magnoliopsida</taxon>
        <taxon>eudicotyledons</taxon>
        <taxon>Gunneridae</taxon>
        <taxon>Pentapetalae</taxon>
        <taxon>rosids</taxon>
        <taxon>fabids</taxon>
        <taxon>Fabales</taxon>
        <taxon>Fabaceae</taxon>
        <taxon>Papilionoideae</taxon>
        <taxon>50 kb inversion clade</taxon>
        <taxon>NPAAA clade</taxon>
        <taxon>indigoferoid/millettioid clade</taxon>
        <taxon>Phaseoleae</taxon>
        <taxon>Sphenostylis</taxon>
    </lineage>
</organism>
<gene>
    <name evidence="1" type="ORF">AYBTSS11_LOCUS1144</name>
</gene>
<protein>
    <submittedName>
        <fullName evidence="1">Uncharacterized protein</fullName>
    </submittedName>
</protein>
<dbReference type="Proteomes" id="UP001189624">
    <property type="component" value="Chromosome 1"/>
</dbReference>
<reference evidence="1" key="1">
    <citation type="submission" date="2023-10" db="EMBL/GenBank/DDBJ databases">
        <authorList>
            <person name="Domelevo Entfellner J.-B."/>
        </authorList>
    </citation>
    <scope>NUCLEOTIDE SEQUENCE</scope>
</reference>
<dbReference type="EMBL" id="OY731398">
    <property type="protein sequence ID" value="CAJ1820980.1"/>
    <property type="molecule type" value="Genomic_DNA"/>
</dbReference>
<dbReference type="AlphaFoldDB" id="A0AA86V8X8"/>
<evidence type="ECO:0000313" key="2">
    <source>
        <dbReference type="Proteomes" id="UP001189624"/>
    </source>
</evidence>
<evidence type="ECO:0000313" key="1">
    <source>
        <dbReference type="EMBL" id="CAJ1820980.1"/>
    </source>
</evidence>